<dbReference type="eggNOG" id="COG0262">
    <property type="taxonomic scope" value="Bacteria"/>
</dbReference>
<evidence type="ECO:0000313" key="2">
    <source>
        <dbReference type="EMBL" id="KES03286.1"/>
    </source>
</evidence>
<comment type="caution">
    <text evidence="2">The sequence shown here is derived from an EMBL/GenBank/DDBJ whole genome shotgun (WGS) entry which is preliminary data.</text>
</comment>
<accession>A0A081XIB3</accession>
<dbReference type="GO" id="GO:0008703">
    <property type="term" value="F:5-amino-6-(5-phosphoribosylamino)uracil reductase activity"/>
    <property type="evidence" value="ECO:0007669"/>
    <property type="project" value="InterPro"/>
</dbReference>
<sequence length="202" mass="21882">MPRKITASLFISLDGVVEAPDQWHFPYFNDEMGVAVDASLRTADVMLFGRVTYDSFAGAWPEREAAGGEEAGFAKRLGDLRKIVFSRRRLDLDWRNTEQARGDVAEVAAALKSEPGGDIALSGSVSVVRQLLAAGLLDELHLLVHPVAVRKGMRLFDEGEPSIPLRLLRSQTFTTGVLNLVYGPDTAPPTGGYEEAVAALGE</sequence>
<dbReference type="STRING" id="55952.BU52_31305"/>
<dbReference type="InterPro" id="IPR024072">
    <property type="entry name" value="DHFR-like_dom_sf"/>
</dbReference>
<dbReference type="Gene3D" id="3.40.430.10">
    <property type="entry name" value="Dihydrofolate Reductase, subunit A"/>
    <property type="match status" value="1"/>
</dbReference>
<dbReference type="Proteomes" id="UP000028341">
    <property type="component" value="Unassembled WGS sequence"/>
</dbReference>
<organism evidence="2 3">
    <name type="scientific">Streptomyces toyocaensis</name>
    <dbReference type="NCBI Taxonomy" id="55952"/>
    <lineage>
        <taxon>Bacteria</taxon>
        <taxon>Bacillati</taxon>
        <taxon>Actinomycetota</taxon>
        <taxon>Actinomycetes</taxon>
        <taxon>Kitasatosporales</taxon>
        <taxon>Streptomycetaceae</taxon>
        <taxon>Streptomyces</taxon>
    </lineage>
</organism>
<dbReference type="EMBL" id="JFCB01000046">
    <property type="protein sequence ID" value="KES03286.1"/>
    <property type="molecule type" value="Genomic_DNA"/>
</dbReference>
<name>A0A081XIB3_STRTO</name>
<protein>
    <submittedName>
        <fullName evidence="2">Pyrimidine reductase</fullName>
    </submittedName>
</protein>
<dbReference type="GO" id="GO:0009231">
    <property type="term" value="P:riboflavin biosynthetic process"/>
    <property type="evidence" value="ECO:0007669"/>
    <property type="project" value="InterPro"/>
</dbReference>
<dbReference type="PANTHER" id="PTHR38011">
    <property type="entry name" value="DIHYDROFOLATE REDUCTASE FAMILY PROTEIN (AFU_ORTHOLOGUE AFUA_8G06820)"/>
    <property type="match status" value="1"/>
</dbReference>
<dbReference type="SUPFAM" id="SSF53597">
    <property type="entry name" value="Dihydrofolate reductase-like"/>
    <property type="match status" value="1"/>
</dbReference>
<gene>
    <name evidence="2" type="ORF">BU52_31305</name>
</gene>
<dbReference type="PANTHER" id="PTHR38011:SF11">
    <property type="entry name" value="2,5-DIAMINO-6-RIBOSYLAMINO-4(3H)-PYRIMIDINONE 5'-PHOSPHATE REDUCTASE"/>
    <property type="match status" value="1"/>
</dbReference>
<dbReference type="InterPro" id="IPR002734">
    <property type="entry name" value="RibDG_C"/>
</dbReference>
<feature type="domain" description="Bacterial bifunctional deaminase-reductase C-terminal" evidence="1">
    <location>
        <begin position="3"/>
        <end position="178"/>
    </location>
</feature>
<reference evidence="2 3" key="1">
    <citation type="submission" date="2014-02" db="EMBL/GenBank/DDBJ databases">
        <title>The genome announcement of Streptomyces toyocaensis NRRL15009.</title>
        <authorList>
            <person name="Hong H.-J."/>
            <person name="Kwun M.J."/>
        </authorList>
    </citation>
    <scope>NUCLEOTIDE SEQUENCE [LARGE SCALE GENOMIC DNA]</scope>
    <source>
        <strain evidence="2 3">NRRL 15009</strain>
    </source>
</reference>
<dbReference type="InterPro" id="IPR050765">
    <property type="entry name" value="Riboflavin_Biosynth_HTPR"/>
</dbReference>
<evidence type="ECO:0000313" key="3">
    <source>
        <dbReference type="Proteomes" id="UP000028341"/>
    </source>
</evidence>
<dbReference type="AlphaFoldDB" id="A0A081XIB3"/>
<dbReference type="Pfam" id="PF01872">
    <property type="entry name" value="RibD_C"/>
    <property type="match status" value="1"/>
</dbReference>
<dbReference type="RefSeq" id="WP_037940603.1">
    <property type="nucleotide sequence ID" value="NZ_JBFADL010000002.1"/>
</dbReference>
<keyword evidence="3" id="KW-1185">Reference proteome</keyword>
<evidence type="ECO:0000259" key="1">
    <source>
        <dbReference type="Pfam" id="PF01872"/>
    </source>
</evidence>
<dbReference type="OrthoDB" id="7342392at2"/>
<proteinExistence type="predicted"/>